<feature type="compositionally biased region" description="Acidic residues" evidence="5">
    <location>
        <begin position="260"/>
        <end position="272"/>
    </location>
</feature>
<feature type="domain" description="BHLH" evidence="6">
    <location>
        <begin position="302"/>
        <end position="352"/>
    </location>
</feature>
<dbReference type="InterPro" id="IPR024097">
    <property type="entry name" value="bHLH_ZIP_TF"/>
</dbReference>
<protein>
    <recommendedName>
        <fullName evidence="6">BHLH domain-containing protein</fullName>
    </recommendedName>
</protein>
<dbReference type="SMART" id="SM00353">
    <property type="entry name" value="HLH"/>
    <property type="match status" value="1"/>
</dbReference>
<dbReference type="Pfam" id="PF00010">
    <property type="entry name" value="HLH"/>
    <property type="match status" value="1"/>
</dbReference>
<dbReference type="GO" id="GO:0046983">
    <property type="term" value="F:protein dimerization activity"/>
    <property type="evidence" value="ECO:0007669"/>
    <property type="project" value="InterPro"/>
</dbReference>
<keyword evidence="4" id="KW-0539">Nucleus</keyword>
<sequence length="467" mass="51097">MDPDFGVERQAFEAVPDSKSLVSLHSSLSCSFNTMDTIFCDESRYSQKCTGEFGEIASQNAFGGAPESIISNAGGAFFADPSFAAKYLQKSSFSPVMAKETSNADGSGSIGGPNVPILANSVQFHTPSVKNSVNARRWRNLEASHLGSEVSKFGIGSVPSALVQFPSDPGFVEQAAKFSPFNNIDRNSSENVVCGASNLPPIVGGVQQGGGENMSVFSEPTKCVDDGNGKKRRAKSLTSAENSKEPEEAKAKRCRLGESSEIDDDDNNDETSDSNSKKGKEKNSNVSQKDDNYIHVRARRGQATDSHSLAERVRREKINQRMKFLQDLVPTCNKVTGKAVMLDEIINYVQSLQHQVEFLSMKLATVNPKLDFNIDNFFAKEMSGSFSSKGMSPTYFHLDQLKQASLQTVPSPGSDIPSTMSSVDSAEMFDGTNFQRQEGWDSELQNMYNMGLLQSRLQQHQHQQRPL</sequence>
<evidence type="ECO:0000256" key="5">
    <source>
        <dbReference type="SAM" id="MobiDB-lite"/>
    </source>
</evidence>
<dbReference type="InterPro" id="IPR036638">
    <property type="entry name" value="HLH_DNA-bd_sf"/>
</dbReference>
<evidence type="ECO:0000256" key="1">
    <source>
        <dbReference type="ARBA" id="ARBA00004123"/>
    </source>
</evidence>
<dbReference type="GO" id="GO:0005634">
    <property type="term" value="C:nucleus"/>
    <property type="evidence" value="ECO:0007669"/>
    <property type="project" value="UniProtKB-SubCell"/>
</dbReference>
<feature type="compositionally biased region" description="Basic and acidic residues" evidence="5">
    <location>
        <begin position="242"/>
        <end position="258"/>
    </location>
</feature>
<evidence type="ECO:0000313" key="7">
    <source>
        <dbReference type="EMBL" id="ABK24344.1"/>
    </source>
</evidence>
<evidence type="ECO:0000259" key="6">
    <source>
        <dbReference type="PROSITE" id="PS50888"/>
    </source>
</evidence>
<proteinExistence type="evidence at transcript level"/>
<dbReference type="Gene3D" id="4.10.280.10">
    <property type="entry name" value="Helix-loop-helix DNA-binding domain"/>
    <property type="match status" value="1"/>
</dbReference>
<dbReference type="EMBL" id="EF085036">
    <property type="protein sequence ID" value="ABK24344.1"/>
    <property type="molecule type" value="mRNA"/>
</dbReference>
<feature type="region of interest" description="Disordered" evidence="5">
    <location>
        <begin position="205"/>
        <end position="308"/>
    </location>
</feature>
<evidence type="ECO:0000256" key="3">
    <source>
        <dbReference type="ARBA" id="ARBA00023163"/>
    </source>
</evidence>
<dbReference type="InterPro" id="IPR011598">
    <property type="entry name" value="bHLH_dom"/>
</dbReference>
<dbReference type="GO" id="GO:0003700">
    <property type="term" value="F:DNA-binding transcription factor activity"/>
    <property type="evidence" value="ECO:0007669"/>
    <property type="project" value="TreeGrafter"/>
</dbReference>
<feature type="compositionally biased region" description="Basic and acidic residues" evidence="5">
    <location>
        <begin position="275"/>
        <end position="294"/>
    </location>
</feature>
<dbReference type="FunFam" id="4.10.280.10:FF:000002">
    <property type="entry name" value="Basic helix-loop-helix transcription factor"/>
    <property type="match status" value="1"/>
</dbReference>
<dbReference type="SUPFAM" id="SSF47459">
    <property type="entry name" value="HLH, helix-loop-helix DNA-binding domain"/>
    <property type="match status" value="1"/>
</dbReference>
<reference evidence="7" key="1">
    <citation type="journal article" date="2008" name="BMC Genomics">
        <title>A conifer genomics resource of 200,000 spruce (Picea spp.) ESTs and 6,464 high-quality, sequence-finished full-length cDNAs for Sitka spruce (Picea sitchensis).</title>
        <authorList>
            <person name="Ralph S.G."/>
            <person name="Chun H.J."/>
            <person name="Kolosova N."/>
            <person name="Cooper D."/>
            <person name="Oddy C."/>
            <person name="Ritland C.E."/>
            <person name="Kirkpatrick R."/>
            <person name="Moore R."/>
            <person name="Barber S."/>
            <person name="Holt R.A."/>
            <person name="Jones S.J."/>
            <person name="Marra M.A."/>
            <person name="Douglas C.J."/>
            <person name="Ritland K."/>
            <person name="Bohlmann J."/>
        </authorList>
    </citation>
    <scope>NUCLEOTIDE SEQUENCE</scope>
    <source>
        <tissue evidence="7">Bark</tissue>
    </source>
</reference>
<organism evidence="7">
    <name type="scientific">Picea sitchensis</name>
    <name type="common">Sitka spruce</name>
    <name type="synonym">Pinus sitchensis</name>
    <dbReference type="NCBI Taxonomy" id="3332"/>
    <lineage>
        <taxon>Eukaryota</taxon>
        <taxon>Viridiplantae</taxon>
        <taxon>Streptophyta</taxon>
        <taxon>Embryophyta</taxon>
        <taxon>Tracheophyta</taxon>
        <taxon>Spermatophyta</taxon>
        <taxon>Pinopsida</taxon>
        <taxon>Pinidae</taxon>
        <taxon>Conifers I</taxon>
        <taxon>Pinales</taxon>
        <taxon>Pinaceae</taxon>
        <taxon>Picea</taxon>
    </lineage>
</organism>
<evidence type="ECO:0000256" key="2">
    <source>
        <dbReference type="ARBA" id="ARBA00023015"/>
    </source>
</evidence>
<dbReference type="OMA" id="DLVPTCN"/>
<dbReference type="AlphaFoldDB" id="A9NUN3"/>
<comment type="subcellular location">
    <subcellularLocation>
        <location evidence="1">Nucleus</location>
    </subcellularLocation>
</comment>
<keyword evidence="2" id="KW-0805">Transcription regulation</keyword>
<dbReference type="PANTHER" id="PTHR12565:SF184">
    <property type="entry name" value="BHLH TRANSCRIPTION FACTOR"/>
    <property type="match status" value="1"/>
</dbReference>
<accession>A9NUN3</accession>
<keyword evidence="3" id="KW-0804">Transcription</keyword>
<dbReference type="PROSITE" id="PS50888">
    <property type="entry name" value="BHLH"/>
    <property type="match status" value="1"/>
</dbReference>
<dbReference type="PANTHER" id="PTHR12565">
    <property type="entry name" value="STEROL REGULATORY ELEMENT-BINDING PROTEIN"/>
    <property type="match status" value="1"/>
</dbReference>
<dbReference type="CDD" id="cd18919">
    <property type="entry name" value="bHLH_AtBPE_like"/>
    <property type="match status" value="1"/>
</dbReference>
<name>A9NUN3_PICSI</name>
<evidence type="ECO:0000256" key="4">
    <source>
        <dbReference type="ARBA" id="ARBA00023242"/>
    </source>
</evidence>